<protein>
    <submittedName>
        <fullName evidence="3">Alpha/beta fold hydrolase</fullName>
    </submittedName>
</protein>
<accession>A0A6I3JB78</accession>
<dbReference type="Gene3D" id="3.40.50.1820">
    <property type="entry name" value="alpha/beta hydrolase"/>
    <property type="match status" value="1"/>
</dbReference>
<dbReference type="Pfam" id="PF12697">
    <property type="entry name" value="Abhydrolase_6"/>
    <property type="match status" value="1"/>
</dbReference>
<comment type="caution">
    <text evidence="3">The sequence shown here is derived from an EMBL/GenBank/DDBJ whole genome shotgun (WGS) entry which is preliminary data.</text>
</comment>
<dbReference type="RefSeq" id="WP_154614998.1">
    <property type="nucleotide sequence ID" value="NZ_CP053660.1"/>
</dbReference>
<dbReference type="PRINTS" id="PR00111">
    <property type="entry name" value="ABHYDROLASE"/>
</dbReference>
<feature type="domain" description="AB hydrolase-1" evidence="2">
    <location>
        <begin position="23"/>
        <end position="257"/>
    </location>
</feature>
<dbReference type="AlphaFoldDB" id="A0A6I3JB78"/>
<evidence type="ECO:0000313" key="4">
    <source>
        <dbReference type="Proteomes" id="UP000433406"/>
    </source>
</evidence>
<reference evidence="3 4" key="1">
    <citation type="submission" date="2019-10" db="EMBL/GenBank/DDBJ databases">
        <title>Nocardioides novel species isolated from the excrement of Marmot.</title>
        <authorList>
            <person name="Zhang G."/>
        </authorList>
    </citation>
    <scope>NUCLEOTIDE SEQUENCE [LARGE SCALE GENOMIC DNA]</scope>
    <source>
        <strain evidence="4">zg-579</strain>
    </source>
</reference>
<evidence type="ECO:0000259" key="2">
    <source>
        <dbReference type="Pfam" id="PF12697"/>
    </source>
</evidence>
<organism evidence="3 4">
    <name type="scientific">Nocardioides marmotae</name>
    <dbReference type="NCBI Taxonomy" id="2663857"/>
    <lineage>
        <taxon>Bacteria</taxon>
        <taxon>Bacillati</taxon>
        <taxon>Actinomycetota</taxon>
        <taxon>Actinomycetes</taxon>
        <taxon>Propionibacteriales</taxon>
        <taxon>Nocardioidaceae</taxon>
        <taxon>Nocardioides</taxon>
    </lineage>
</organism>
<evidence type="ECO:0000256" key="1">
    <source>
        <dbReference type="ARBA" id="ARBA00008645"/>
    </source>
</evidence>
<dbReference type="Proteomes" id="UP000433406">
    <property type="component" value="Unassembled WGS sequence"/>
</dbReference>
<dbReference type="EMBL" id="WLCI01000011">
    <property type="protein sequence ID" value="MTB95382.1"/>
    <property type="molecule type" value="Genomic_DNA"/>
</dbReference>
<dbReference type="InterPro" id="IPR000073">
    <property type="entry name" value="AB_hydrolase_1"/>
</dbReference>
<proteinExistence type="inferred from homology"/>
<sequence>MSTADPLARHAVTVRGPAGATPLVFAHGFGCDQSMWRLVAPGFADRYRVVTFDFAGAGGSDPGAYDELRHSRLDGYAADLLDVVRGLDLHDVVVVGHSVAAIIGALATIAEPERFAGLVMVGPSPRYLDDDGYTGGFSREDIDDLLGALASNFLGWSATMAPAIVGNPDRPELGHELTESFCRMDPAVARRFAQATFLADNRADLPLVPVPALVLQCREDIIAPLAVGAYVAEQVPDATLVVLDATGHCPQLSAPEQSTAAIRAWLDDRVAA</sequence>
<evidence type="ECO:0000313" key="3">
    <source>
        <dbReference type="EMBL" id="MTB95382.1"/>
    </source>
</evidence>
<comment type="similarity">
    <text evidence="1">Belongs to the AB hydrolase superfamily.</text>
</comment>
<keyword evidence="4" id="KW-1185">Reference proteome</keyword>
<keyword evidence="3" id="KW-0378">Hydrolase</keyword>
<name>A0A6I3JB78_9ACTN</name>
<dbReference type="InterPro" id="IPR029058">
    <property type="entry name" value="AB_hydrolase_fold"/>
</dbReference>
<gene>
    <name evidence="3" type="ORF">GGQ22_09820</name>
</gene>
<dbReference type="SUPFAM" id="SSF53474">
    <property type="entry name" value="alpha/beta-Hydrolases"/>
    <property type="match status" value="1"/>
</dbReference>
<dbReference type="PANTHER" id="PTHR43039">
    <property type="entry name" value="ESTERASE-RELATED"/>
    <property type="match status" value="1"/>
</dbReference>
<dbReference type="GO" id="GO:0016787">
    <property type="term" value="F:hydrolase activity"/>
    <property type="evidence" value="ECO:0007669"/>
    <property type="project" value="UniProtKB-KW"/>
</dbReference>